<dbReference type="GeneID" id="20090213"/>
<accession>A0A024TEL7</accession>
<dbReference type="Pfam" id="PF02010">
    <property type="entry name" value="REJ"/>
    <property type="match status" value="1"/>
</dbReference>
<keyword evidence="3" id="KW-0677">Repeat</keyword>
<evidence type="ECO:0000256" key="5">
    <source>
        <dbReference type="ARBA" id="ARBA00023136"/>
    </source>
</evidence>
<dbReference type="InterPro" id="IPR002859">
    <property type="entry name" value="PKD/REJ-like"/>
</dbReference>
<evidence type="ECO:0000313" key="10">
    <source>
        <dbReference type="EMBL" id="ETV92473.1"/>
    </source>
</evidence>
<feature type="transmembrane region" description="Helical" evidence="8">
    <location>
        <begin position="3097"/>
        <end position="3116"/>
    </location>
</feature>
<sequence>MTAARGTSTSRWDYRGNLTWQSKVVVQVPQGLGVMLKSPIVESFVGDSFVAFNTSVSFVMSNVTLHMMDEVLLECSLLGKASARSVSVYAVESLSNYPTSHFGGPMSNGQFTVPSRSMDGDTQRTLRVVVVQVRMPFGFVGTVPYVIRLGVRRTSWNSQFVYHGNFTVEDLEIPWPVSILLPYQPTLAFGAWTPFVLNVTNVTGLVDVSLKCSDDVTVYQDGKWILGDAGGFHVATVSNESLVSWTMSPNVVARTSTTVQCNATTASVDIPSHSTSVSWTYEYLPNTSPIMLPSTVLRFTVAFNATVKLDLSTLFTDDPDVRSFATTECSLSWNASHIQWIELDEVAVASSFQQVRQPLMNCSNTSIVHVHPAVGFLGDARVILLISSHSTVKPVTLQFHVQAPIPTLRVFAQSTSSSIQSRASLVLLEASAPHPCHLQLQMADLVRFQFQGQTYTGNVTLTQRSLRQQAISILPPDQYMPRQVVNLSAFSTCPFAQSMAVSTQFIIYWLRASPPSLNVSCPLRILATDALLANITSALHPQDADTGKLTLDVVFNSSQLSLNNRATMLEPNRFRVDAGQPYASFIPLRFFSGVVAVRFILTSYAFDTTASAVVDQNIMVLPVASSPVARLTTSLLCQNEPMQLSVVLDPVSVTGYIESYRALLILDALNVAAVANLTCAVVSTRLYCPLTPGFVRFYNQSIVVITRKQFSGSMNVSTLVISAVNTPPACLENALTVQDVQSCCRDSPVCNAVVDQSTLYVQGIPQPPEFEVTPTRLSSTIQGSSWVFVRRAALADPSQTLAMYVACPFGVLRNISQTRAQLPVPLKRSNYSSSMEAYQVQLSGVTNSMGIEFAWHSVPSTLNMTCSLHAVVTEPLEGTTLTTTIAIAVELVQVSPLVQLRQTYFEMDEGRPFALPLVVLPTVQTVTLECPPRLCANITWSNGPLTRQLENVAVLSGAALRNGSFVVTLVNYTTGILPFNLTATSSDRAMANQTILVQVVVQALPTLPVVDLSPKVAISAADYVDFQLRITPLDWNDELSAVVSVPSQQFVSLWSPGWTQKSSNDTVEEYWMQISSLNESVWHVQGILRPNVTAPFMVNVYVTSTVSTTKETAVQTIPLTVVPSVPIARVLTIESEEDSIIGISVGNARHLWDMEGDVVVQVWMNGQSRLPQTLSGTSVRSWTVPSNVSTVYIQNQLRFTGFQKVYLVGDVYTLVNIVVKPKRFTARLSMPSRTTVALSIAAQTSVQLAVPRGIPVAGTVGLRYVGPQGRFRLYAVQNASVQVRVAGAFAGAFRLTLESGGGFQMSFDVRIFPMAVVPQLSNAPPTLVVNATQTSVVLAPQSADDIFIVDSTTGVQTTSPLTLQWPRYQTSTKTYVTTASSTQVASSPLTVSTAQRVVTTTVAVIAQPVPALVQLERLQSIVAFPTWTTYWNDNITCRFQVTSPDTTGNQVVRVFVTVNSSQIQLVRYNATSVSPPADGVVEIIPAKPTTYFVPSIQLELVPRFGFAGDVLFGVVARSTVRDTSNSVDTTVSWNVTVVPTASVISLQFMAVKSRLLETDTIMMNTTVGTITVLESLTLTVSSSAANLSLVEPLKIEPNRTFSLQIAQYWFGVFDVTMNATVQHRIVSPRDRTVVSRTVRMEIVPIAYPPVLVVPYVVPSAPLIWSPLSITQFSPFLPNRVVPLETMRLFLRVSQVGLSLRSNTTVLKVMPNVMLEVLPSAQVMGTGGVYNVTFIAIHRIPSSNTSATTTSDQILRVAGISTDVNSTSIVEGQGILLSVALQAPPLNPVALNVICTNSQRITLNASTATLNDTSPWNIALATTRDNIDRGDVRVNCSVQVTTQDPYYNQVDGGRTGLFIQDPDVSGFDITGPMSNRRVQLVVAEGVFGDSYAIRLNTIPFASVTVALSCEQERVGIFPPTLTFSPDDWNVRQTITVNATDDFIRQGIVDTSIVHSVASDDPVYASLANFTVALRTIETADRTPAPMAQQLYFGDTGADLILTFNRAVDQTNFTKSNFSCAVVFNVTGTGLFGDNPVCSWPNTRTIRVVLGRAPTVLPKDIVTLNGNVLKSTPEAILSMSSTSMQVELPRRPPVPRTTVSGPLNLGSCDHLSLNARASSGSGGRQMVWQWTVDPPGILDGLGLTNQTIWIPSDELSYGGVYTITLTLTNFFGMNATSDKLVVTKASMPLPSVYIEGPSQVTLLRSQSLQLSSVASVSTCGNATTNPSMGFAWSVNNVPVVSESRNPRQLKLSGLDVGVHTVTVLVFMSDRPEVNNTASVAVQIKPSPLTALIVGGNRTVGNGDDLLLNGTRSFDPDNRSTSLEYLWACTDPNTGRTSCNGEAILDGGVTTIARDNLPPKQVIQITLTVFDPMTGRRASTSISLTIVLGNPPVTKIVSLATTKFNPDAKIVLSGSVSSVLDAKPTATWAIDGDQDGSIAAAAFGLSAASLRMVVVPNSLRPGRSYGFVLTGKDKFNQLSSATMTIAMNEAPTSGNVEVTPASGTTLSTVFRISCNDWVDEDLPLKFSFKYIVGEYSPDVPQVTLSDYSLTTSFDTVFPTGGGPNNTITIISYIADALGYTTQSISTVQVTLPQLDAEAQASFMQNQTSELENLASSKDPGKVLNMVNILASMMAPTVNDTEVETTPTPSPTTAAPSATDSAGSPAPTPVRTRPPKRCPTAISGTSCSGHGSCTTNPPQCSDDILECTAICTCGNSWYGTDCSTSQEDYDRKQKMLGSLLNSMAIANANVEPTPQALEQQSSAVASIAANVAVLSPTQQSQALDLVANILSSSSSVTLSPATTAAVGQSISSLLDATPVASTVSQSGQRLLQGQDAKSTRVGNTVSMLATSMLSDHEPGEVAVQLNTKNLKLTLQRHEPSELSTTVVDLPLTAEQIKRNYTSPSFAFPDTFSTHGCDDFVDSHAALYASNLYSDESSALVNSAVMGLNLKCGDKPLPVANLSKGFVIRMRNNMQYPAPPAPSNGTVQCFANDTTVTNITCDAANQLFKIVACNGTMNYTVLYTCPQYVPVSVCRYWDASLGAWSSEGCVQVSDPDPDYIVCECNHLTDFTSQVNQALRAVEDNVVAVFSHKTTLEDVKQNIQVVVTMGIFFILYGAGLLYGMRRDRLDAIGYSQELKKLMEVKNVDMTNLFQLPKVLSAKTRTEKLKALVHGFWNGMTSKHQLLSIFLTYDPDFTRPQRLMIIFTTIMSQMFINAVLYRLRQLEPNIGTMIVSGLISSVVMMPVTLAFVMLYKKSAKKREYLVRYHLEDSENEVEVQVDAYGNPVEYTKYQVLCMDLHAAFNRVDAASYQACHRVLQQDGIDGTMIGALSRAIFIVVHGHDVFEQPPPPLADELVVKSSISDVRQKKRSSRKMSRKTVVERDPVISTIQADNILPPVNSHEAMAKCLAMWGNQGLHTVLMKVEPTQLSPAATAQLAAQTKLATDKLNLSRAASEVADFDGCHALLEYCVKFHECAECFANDNVSVLRHAQDEIRRAKEELVAVKQLLKSQASQRFGGTVRRSLGRLSKSSMNETKTVALHAVKDQVKVVVHTTKRHMSNANTRQKQARKSLQMEQVQMKKHSQAEIQAVLANLKGLQRWKKRYQMYMADKESKRLAAMPLHERQFFLKETEKLRSLRMTSRLLYNQFLRRQPERLPKPLFPAWVNYILYVMCACIDGFAAWFVLQFAFTIGGDLANVFIGSVVTGLVMTWVVSDPIKIFFKMGILPVFATALLANTGIFDALSAETFALGATAAVGVAGVAKLRGKKAQAAVDAALPGANSPKKMHVANEALARVRHELSDMPNGSPTEAIVAEMEAATQVEYLQAWEQVHESSLAAEKLPDDALLNEAERKRRSVVKRTGPTLSSLPPATINHPDHVLFPDNYMDMPAPSDVLVDVSGPSTGLVPFSTETFNGDVCQCGSHVALADRVKHVTLECSHRMVQCRNPDCGLFMPARGLAGHEGSQCRLVLCVCDRMIPKYKLRQHQLSDECAAKIVRCRMGCGIATLSVKHQDKHERTECPLRPMECPKCHVVLQVRDHPAHDLECIGTNDVEAPSPVRVKGPALAIVAGTTKPLPKRKQLAPLRLTKRVYVASMADDDSDAVGSDEPKVTPMRITGPPLAASLVEARIQSGLASAAKSTLEERTFHRAQARSFLQENTRRGQFDSTENSLFGSNATQPSKPSGSGAMSPAVAARSSPYKLKQRAMYHGSDDEEEVADA</sequence>
<evidence type="ECO:0000256" key="6">
    <source>
        <dbReference type="SAM" id="Coils"/>
    </source>
</evidence>
<dbReference type="InterPro" id="IPR046338">
    <property type="entry name" value="GAIN_dom_sf"/>
</dbReference>
<dbReference type="GO" id="GO:0005886">
    <property type="term" value="C:plasma membrane"/>
    <property type="evidence" value="ECO:0007669"/>
    <property type="project" value="TreeGrafter"/>
</dbReference>
<dbReference type="PANTHER" id="PTHR46730">
    <property type="entry name" value="POLYCYSTIN-1"/>
    <property type="match status" value="1"/>
</dbReference>
<keyword evidence="4 8" id="KW-1133">Transmembrane helix</keyword>
<dbReference type="InterPro" id="IPR013083">
    <property type="entry name" value="Znf_RING/FYVE/PHD"/>
</dbReference>
<dbReference type="SMART" id="SM00303">
    <property type="entry name" value="GPS"/>
    <property type="match status" value="1"/>
</dbReference>
<dbReference type="EMBL" id="KI913999">
    <property type="protein sequence ID" value="ETV92473.1"/>
    <property type="molecule type" value="Genomic_DNA"/>
</dbReference>
<feature type="transmembrane region" description="Helical" evidence="8">
    <location>
        <begin position="3196"/>
        <end position="3214"/>
    </location>
</feature>
<dbReference type="STRING" id="157072.A0A024TEL7"/>
<dbReference type="eggNOG" id="KOG3599">
    <property type="taxonomic scope" value="Eukaryota"/>
</dbReference>
<dbReference type="GO" id="GO:0006816">
    <property type="term" value="P:calcium ion transport"/>
    <property type="evidence" value="ECO:0007669"/>
    <property type="project" value="TreeGrafter"/>
</dbReference>
<dbReference type="InterPro" id="IPR000203">
    <property type="entry name" value="GPS"/>
</dbReference>
<dbReference type="Pfam" id="PF01825">
    <property type="entry name" value="GPS"/>
    <property type="match status" value="1"/>
</dbReference>
<comment type="subcellular location">
    <subcellularLocation>
        <location evidence="1">Membrane</location>
    </subcellularLocation>
</comment>
<feature type="region of interest" description="Disordered" evidence="7">
    <location>
        <begin position="4148"/>
        <end position="4214"/>
    </location>
</feature>
<feature type="coiled-coil region" evidence="6">
    <location>
        <begin position="3482"/>
        <end position="3509"/>
    </location>
</feature>
<feature type="compositionally biased region" description="Low complexity" evidence="7">
    <location>
        <begin position="2679"/>
        <end position="2689"/>
    </location>
</feature>
<feature type="compositionally biased region" description="Low complexity" evidence="7">
    <location>
        <begin position="2641"/>
        <end position="2661"/>
    </location>
</feature>
<keyword evidence="5 8" id="KW-0472">Membrane</keyword>
<keyword evidence="6" id="KW-0175">Coiled coil</keyword>
<gene>
    <name evidence="10" type="ORF">H310_13163</name>
</gene>
<dbReference type="OrthoDB" id="76429at2759"/>
<dbReference type="GO" id="GO:0005261">
    <property type="term" value="F:monoatomic cation channel activity"/>
    <property type="evidence" value="ECO:0007669"/>
    <property type="project" value="TreeGrafter"/>
</dbReference>
<feature type="transmembrane region" description="Helical" evidence="8">
    <location>
        <begin position="3715"/>
        <end position="3735"/>
    </location>
</feature>
<dbReference type="PANTHER" id="PTHR46730:SF1">
    <property type="entry name" value="PLAT DOMAIN-CONTAINING PROTEIN"/>
    <property type="match status" value="1"/>
</dbReference>
<organism evidence="10">
    <name type="scientific">Aphanomyces invadans</name>
    <dbReference type="NCBI Taxonomy" id="157072"/>
    <lineage>
        <taxon>Eukaryota</taxon>
        <taxon>Sar</taxon>
        <taxon>Stramenopiles</taxon>
        <taxon>Oomycota</taxon>
        <taxon>Saprolegniomycetes</taxon>
        <taxon>Saprolegniales</taxon>
        <taxon>Verrucalvaceae</taxon>
        <taxon>Aphanomyces</taxon>
    </lineage>
</organism>
<evidence type="ECO:0000259" key="9">
    <source>
        <dbReference type="Pfam" id="PF02010"/>
    </source>
</evidence>
<evidence type="ECO:0000256" key="4">
    <source>
        <dbReference type="ARBA" id="ARBA00022989"/>
    </source>
</evidence>
<evidence type="ECO:0000256" key="2">
    <source>
        <dbReference type="ARBA" id="ARBA00022692"/>
    </source>
</evidence>
<evidence type="ECO:0000256" key="8">
    <source>
        <dbReference type="SAM" id="Phobius"/>
    </source>
</evidence>
<feature type="transmembrane region" description="Helical" evidence="8">
    <location>
        <begin position="3226"/>
        <end position="3248"/>
    </location>
</feature>
<feature type="transmembrane region" description="Helical" evidence="8">
    <location>
        <begin position="3662"/>
        <end position="3684"/>
    </location>
</feature>
<keyword evidence="2 8" id="KW-0812">Transmembrane</keyword>
<evidence type="ECO:0000256" key="7">
    <source>
        <dbReference type="SAM" id="MobiDB-lite"/>
    </source>
</evidence>
<dbReference type="RefSeq" id="XP_008878780.1">
    <property type="nucleotide sequence ID" value="XM_008880558.1"/>
</dbReference>
<dbReference type="Gene3D" id="3.30.40.10">
    <property type="entry name" value="Zinc/RING finger domain, C3HC4 (zinc finger)"/>
    <property type="match status" value="1"/>
</dbReference>
<reference evidence="10" key="1">
    <citation type="submission" date="2013-12" db="EMBL/GenBank/DDBJ databases">
        <title>The Genome Sequence of Aphanomyces invadans NJM9701.</title>
        <authorList>
            <consortium name="The Broad Institute Genomics Platform"/>
            <person name="Russ C."/>
            <person name="Tyler B."/>
            <person name="van West P."/>
            <person name="Dieguez-Uribeondo J."/>
            <person name="Young S.K."/>
            <person name="Zeng Q."/>
            <person name="Gargeya S."/>
            <person name="Fitzgerald M."/>
            <person name="Abouelleil A."/>
            <person name="Alvarado L."/>
            <person name="Chapman S.B."/>
            <person name="Gainer-Dewar J."/>
            <person name="Goldberg J."/>
            <person name="Griggs A."/>
            <person name="Gujja S."/>
            <person name="Hansen M."/>
            <person name="Howarth C."/>
            <person name="Imamovic A."/>
            <person name="Ireland A."/>
            <person name="Larimer J."/>
            <person name="McCowan C."/>
            <person name="Murphy C."/>
            <person name="Pearson M."/>
            <person name="Poon T.W."/>
            <person name="Priest M."/>
            <person name="Roberts A."/>
            <person name="Saif S."/>
            <person name="Shea T."/>
            <person name="Sykes S."/>
            <person name="Wortman J."/>
            <person name="Nusbaum C."/>
            <person name="Birren B."/>
        </authorList>
    </citation>
    <scope>NUCLEOTIDE SEQUENCE [LARGE SCALE GENOMIC DNA]</scope>
    <source>
        <strain evidence="10">NJM9701</strain>
    </source>
</reference>
<proteinExistence type="predicted"/>
<feature type="compositionally biased region" description="Polar residues" evidence="7">
    <location>
        <begin position="4159"/>
        <end position="4178"/>
    </location>
</feature>
<evidence type="ECO:0000256" key="1">
    <source>
        <dbReference type="ARBA" id="ARBA00004370"/>
    </source>
</evidence>
<dbReference type="VEuPathDB" id="FungiDB:H310_13163"/>
<protein>
    <recommendedName>
        <fullName evidence="9">PKD/REJ-like domain-containing protein</fullName>
    </recommendedName>
</protein>
<feature type="transmembrane region" description="Helical" evidence="8">
    <location>
        <begin position="3690"/>
        <end position="3708"/>
    </location>
</feature>
<feature type="domain" description="PKD/REJ-like" evidence="9">
    <location>
        <begin position="2230"/>
        <end position="2624"/>
    </location>
</feature>
<name>A0A024TEL7_9STRA</name>
<evidence type="ECO:0000256" key="3">
    <source>
        <dbReference type="ARBA" id="ARBA00022737"/>
    </source>
</evidence>
<feature type="region of interest" description="Disordered" evidence="7">
    <location>
        <begin position="2636"/>
        <end position="2689"/>
    </location>
</feature>
<dbReference type="Gene3D" id="2.60.220.50">
    <property type="match status" value="1"/>
</dbReference>